<keyword evidence="1" id="KW-0812">Transmembrane</keyword>
<feature type="transmembrane region" description="Helical" evidence="1">
    <location>
        <begin position="384"/>
        <end position="402"/>
    </location>
</feature>
<feature type="transmembrane region" description="Helical" evidence="1">
    <location>
        <begin position="164"/>
        <end position="180"/>
    </location>
</feature>
<feature type="transmembrane region" description="Helical" evidence="1">
    <location>
        <begin position="136"/>
        <end position="157"/>
    </location>
</feature>
<evidence type="ECO:0008006" key="4">
    <source>
        <dbReference type="Google" id="ProtNLM"/>
    </source>
</evidence>
<dbReference type="Proteomes" id="UP000670527">
    <property type="component" value="Unassembled WGS sequence"/>
</dbReference>
<dbReference type="EMBL" id="JAGETX010000008">
    <property type="protein sequence ID" value="MBO3271900.1"/>
    <property type="molecule type" value="Genomic_DNA"/>
</dbReference>
<keyword evidence="3" id="KW-1185">Reference proteome</keyword>
<reference evidence="2 3" key="1">
    <citation type="submission" date="2021-03" db="EMBL/GenBank/DDBJ databases">
        <authorList>
            <person name="Kim M.K."/>
        </authorList>
    </citation>
    <scope>NUCLEOTIDE SEQUENCE [LARGE SCALE GENOMIC DNA]</scope>
    <source>
        <strain evidence="2 3">BT507</strain>
    </source>
</reference>
<dbReference type="RefSeq" id="WP_208308197.1">
    <property type="nucleotide sequence ID" value="NZ_JAGETX010000008.1"/>
</dbReference>
<organism evidence="2 3">
    <name type="scientific">Hymenobacter defluvii</name>
    <dbReference type="NCBI Taxonomy" id="2054411"/>
    <lineage>
        <taxon>Bacteria</taxon>
        <taxon>Pseudomonadati</taxon>
        <taxon>Bacteroidota</taxon>
        <taxon>Cytophagia</taxon>
        <taxon>Cytophagales</taxon>
        <taxon>Hymenobacteraceae</taxon>
        <taxon>Hymenobacter</taxon>
    </lineage>
</organism>
<name>A0ABS3TE22_9BACT</name>
<feature type="transmembrane region" description="Helical" evidence="1">
    <location>
        <begin position="20"/>
        <end position="39"/>
    </location>
</feature>
<feature type="transmembrane region" description="Helical" evidence="1">
    <location>
        <begin position="192"/>
        <end position="222"/>
    </location>
</feature>
<accession>A0ABS3TE22</accession>
<gene>
    <name evidence="2" type="ORF">J4D97_14675</name>
</gene>
<keyword evidence="1" id="KW-0472">Membrane</keyword>
<protein>
    <recommendedName>
        <fullName evidence="4">Glycosyltransferase RgtA/B/C/D-like domain-containing protein</fullName>
    </recommendedName>
</protein>
<feature type="transmembrane region" description="Helical" evidence="1">
    <location>
        <begin position="294"/>
        <end position="314"/>
    </location>
</feature>
<feature type="transmembrane region" description="Helical" evidence="1">
    <location>
        <begin position="234"/>
        <end position="252"/>
    </location>
</feature>
<comment type="caution">
    <text evidence="2">The sequence shown here is derived from an EMBL/GenBank/DDBJ whole genome shotgun (WGS) entry which is preliminary data.</text>
</comment>
<evidence type="ECO:0000313" key="3">
    <source>
        <dbReference type="Proteomes" id="UP000670527"/>
    </source>
</evidence>
<keyword evidence="1" id="KW-1133">Transmembrane helix</keyword>
<feature type="transmembrane region" description="Helical" evidence="1">
    <location>
        <begin position="321"/>
        <end position="339"/>
    </location>
</feature>
<feature type="transmembrane region" description="Helical" evidence="1">
    <location>
        <begin position="112"/>
        <end position="130"/>
    </location>
</feature>
<proteinExistence type="predicted"/>
<sequence length="531" mass="60240">MSTFTTVITSYLTKISRPYHITAALIFLVVGLLLYWPYLGMMPEGAHVWPQTDRLSLAINFYDFGFDFWHPRTSSFESIGGITGVEFPIQPYIASLGGLVFGRQNILTVFRLLDGLMALLGFWYLFRIVFERTGSFVAGLVPGTFLLTAPTYLFYALSTLPDPFSFSLTFIAFYYWLQYFDASDNFRDLLRAFAILILASLIKTTCTLHLGAVAGITVLYALFEPARFTQRQRIQLLSILGLGVALLAGFYVHNAHLNAEYQSQQFLAKPMPPDGVETWHEYLRVFRETWRYEYITRVEYDVLFVCVLICLAGAYKSWQQFPRVIMLLLASLAIAPLFYQLMGAQLAVHDYYIICSFLPPMIICLILALLLITTTLRKRKWIHIGITVGLLLLSGSFIYTSFGQLAGRMSDYHPPASVGYTHRWMRGGAALLKRAGVPHEAHVLVLGDYSPNMALTFFDRRGRIMATYLPDTKLAAIVEYASAFGLEYVIMKTESYALLAQEHTALLEAFEPVIEQPVVVLRVRHPEKIAW</sequence>
<feature type="transmembrane region" description="Helical" evidence="1">
    <location>
        <begin position="351"/>
        <end position="372"/>
    </location>
</feature>
<evidence type="ECO:0000256" key="1">
    <source>
        <dbReference type="SAM" id="Phobius"/>
    </source>
</evidence>
<evidence type="ECO:0000313" key="2">
    <source>
        <dbReference type="EMBL" id="MBO3271900.1"/>
    </source>
</evidence>